<evidence type="ECO:0000313" key="3">
    <source>
        <dbReference type="Proteomes" id="UP000275078"/>
    </source>
</evidence>
<dbReference type="Proteomes" id="UP000275078">
    <property type="component" value="Unassembled WGS sequence"/>
</dbReference>
<feature type="compositionally biased region" description="Basic and acidic residues" evidence="1">
    <location>
        <begin position="38"/>
        <end position="48"/>
    </location>
</feature>
<feature type="compositionally biased region" description="Basic residues" evidence="1">
    <location>
        <begin position="28"/>
        <end position="37"/>
    </location>
</feature>
<gene>
    <name evidence="2" type="ORF">BJ508DRAFT_327525</name>
</gene>
<proteinExistence type="predicted"/>
<feature type="region of interest" description="Disordered" evidence="1">
    <location>
        <begin position="222"/>
        <end position="252"/>
    </location>
</feature>
<accession>A0A3N4I288</accession>
<sequence>MARIPNKSTKGKLSHRKTRSQQPNKPNKTSKVKKSTKQKVDWNQKKKDNLQEMKELLFDHIEEKYPGLLDSSEDAVIHPQTHQPYYWVLNNSYSLPEKVATSKRRGIHKLLSDFSKEDREDLREALENGNMMVKKKGGDEPESEDEEGKQNIENEKRKEKLLELEDSVEDLRESLKEVQETTNKKDKQISLLRGWIKDLKEKVEAKDLRIKELEELVERMQNSANADKNLDEEEKRQKNDNPNGEVEKGDGDLEIEKIVKKVDLHGGRKRVLEENKIEGDGKRQKIDGSEEVGRAVEGEGPFLDTAYGYKFFSTVGEAPLGNCGYIAICKQLGRPELLPTFGEGEENEEVMEKEEKRINRALRDRLVAHLEANKEFYSSVEGRDLCHFERDMDFEKLKSSIQNINNEPDGFEGPERGRGKWRGRGRVGRGKAGKRASRANKKGGIVPVEFWYKGGTCSQLIANCFKVFVVEFQDEDTVAAAVYAPVTMSSEEKMEELIAARIPIVGIVHSFMGEDGHWDGVHVEWEEQEMREWLCKGFEKEKMYAMKMWSNSTGKVTLV</sequence>
<dbReference type="AlphaFoldDB" id="A0A3N4I288"/>
<feature type="region of interest" description="Disordered" evidence="1">
    <location>
        <begin position="1"/>
        <end position="48"/>
    </location>
</feature>
<reference evidence="2 3" key="1">
    <citation type="journal article" date="2018" name="Nat. Ecol. Evol.">
        <title>Pezizomycetes genomes reveal the molecular basis of ectomycorrhizal truffle lifestyle.</title>
        <authorList>
            <person name="Murat C."/>
            <person name="Payen T."/>
            <person name="Noel B."/>
            <person name="Kuo A."/>
            <person name="Morin E."/>
            <person name="Chen J."/>
            <person name="Kohler A."/>
            <person name="Krizsan K."/>
            <person name="Balestrini R."/>
            <person name="Da Silva C."/>
            <person name="Montanini B."/>
            <person name="Hainaut M."/>
            <person name="Levati E."/>
            <person name="Barry K.W."/>
            <person name="Belfiori B."/>
            <person name="Cichocki N."/>
            <person name="Clum A."/>
            <person name="Dockter R.B."/>
            <person name="Fauchery L."/>
            <person name="Guy J."/>
            <person name="Iotti M."/>
            <person name="Le Tacon F."/>
            <person name="Lindquist E.A."/>
            <person name="Lipzen A."/>
            <person name="Malagnac F."/>
            <person name="Mello A."/>
            <person name="Molinier V."/>
            <person name="Miyauchi S."/>
            <person name="Poulain J."/>
            <person name="Riccioni C."/>
            <person name="Rubini A."/>
            <person name="Sitrit Y."/>
            <person name="Splivallo R."/>
            <person name="Traeger S."/>
            <person name="Wang M."/>
            <person name="Zifcakova L."/>
            <person name="Wipf D."/>
            <person name="Zambonelli A."/>
            <person name="Paolocci F."/>
            <person name="Nowrousian M."/>
            <person name="Ottonello S."/>
            <person name="Baldrian P."/>
            <person name="Spatafora J.W."/>
            <person name="Henrissat B."/>
            <person name="Nagy L.G."/>
            <person name="Aury J.M."/>
            <person name="Wincker P."/>
            <person name="Grigoriev I.V."/>
            <person name="Bonfante P."/>
            <person name="Martin F.M."/>
        </authorList>
    </citation>
    <scope>NUCLEOTIDE SEQUENCE [LARGE SCALE GENOMIC DNA]</scope>
    <source>
        <strain evidence="2 3">RN42</strain>
    </source>
</reference>
<feature type="compositionally biased region" description="Basic and acidic residues" evidence="1">
    <location>
        <begin position="148"/>
        <end position="161"/>
    </location>
</feature>
<evidence type="ECO:0000256" key="1">
    <source>
        <dbReference type="SAM" id="MobiDB-lite"/>
    </source>
</evidence>
<feature type="region of interest" description="Disordered" evidence="1">
    <location>
        <begin position="405"/>
        <end position="438"/>
    </location>
</feature>
<dbReference type="EMBL" id="ML119690">
    <property type="protein sequence ID" value="RPA80212.1"/>
    <property type="molecule type" value="Genomic_DNA"/>
</dbReference>
<organism evidence="2 3">
    <name type="scientific">Ascobolus immersus RN42</name>
    <dbReference type="NCBI Taxonomy" id="1160509"/>
    <lineage>
        <taxon>Eukaryota</taxon>
        <taxon>Fungi</taxon>
        <taxon>Dikarya</taxon>
        <taxon>Ascomycota</taxon>
        <taxon>Pezizomycotina</taxon>
        <taxon>Pezizomycetes</taxon>
        <taxon>Pezizales</taxon>
        <taxon>Ascobolaceae</taxon>
        <taxon>Ascobolus</taxon>
    </lineage>
</organism>
<feature type="compositionally biased region" description="Basic residues" evidence="1">
    <location>
        <begin position="419"/>
        <end position="438"/>
    </location>
</feature>
<keyword evidence="3" id="KW-1185">Reference proteome</keyword>
<feature type="compositionally biased region" description="Basic and acidic residues" evidence="1">
    <location>
        <begin position="233"/>
        <end position="252"/>
    </location>
</feature>
<feature type="region of interest" description="Disordered" evidence="1">
    <location>
        <begin position="128"/>
        <end position="161"/>
    </location>
</feature>
<protein>
    <submittedName>
        <fullName evidence="2">Uncharacterized protein</fullName>
    </submittedName>
</protein>
<feature type="compositionally biased region" description="Basic residues" evidence="1">
    <location>
        <begin position="9"/>
        <end position="19"/>
    </location>
</feature>
<name>A0A3N4I288_ASCIM</name>
<evidence type="ECO:0000313" key="2">
    <source>
        <dbReference type="EMBL" id="RPA80212.1"/>
    </source>
</evidence>